<keyword evidence="4" id="KW-0012">Acyltransferase</keyword>
<reference evidence="4" key="1">
    <citation type="submission" date="2022-01" db="EMBL/GenBank/DDBJ databases">
        <title>Microbacterium eymi and Microbacterium rhizovicinus sp. nov., isolated from the rhizospheric soil of Elymus tsukushiensis, a plant native to the Dokdo Islands, Republic of Korea.</title>
        <authorList>
            <person name="Hwang Y.J."/>
        </authorList>
    </citation>
    <scope>NUCLEOTIDE SEQUENCE</scope>
    <source>
        <strain evidence="4">KUDC0405</strain>
    </source>
</reference>
<organism evidence="4 5">
    <name type="scientific">Microbacterium elymi</name>
    <dbReference type="NCBI Taxonomy" id="2909587"/>
    <lineage>
        <taxon>Bacteria</taxon>
        <taxon>Bacillati</taxon>
        <taxon>Actinomycetota</taxon>
        <taxon>Actinomycetes</taxon>
        <taxon>Micrococcales</taxon>
        <taxon>Microbacteriaceae</taxon>
        <taxon>Microbacterium</taxon>
    </lineage>
</organism>
<proteinExistence type="predicted"/>
<dbReference type="RefSeq" id="WP_259611969.1">
    <property type="nucleotide sequence ID" value="NZ_CP091139.2"/>
</dbReference>
<keyword evidence="2" id="KW-0472">Membrane</keyword>
<evidence type="ECO:0000256" key="1">
    <source>
        <dbReference type="SAM" id="MobiDB-lite"/>
    </source>
</evidence>
<feature type="transmembrane region" description="Helical" evidence="2">
    <location>
        <begin position="94"/>
        <end position="116"/>
    </location>
</feature>
<feature type="transmembrane region" description="Helical" evidence="2">
    <location>
        <begin position="158"/>
        <end position="178"/>
    </location>
</feature>
<keyword evidence="4" id="KW-0808">Transferase</keyword>
<dbReference type="GO" id="GO:0016746">
    <property type="term" value="F:acyltransferase activity"/>
    <property type="evidence" value="ECO:0007669"/>
    <property type="project" value="UniProtKB-KW"/>
</dbReference>
<gene>
    <name evidence="4" type="ORF">L2X98_18350</name>
</gene>
<keyword evidence="5" id="KW-1185">Reference proteome</keyword>
<sequence length="233" mass="24973">MAAYAVRLIPAWMLGLACIVLSAVGASQDVAALQYLPIFGVGVAIEGEWDRIGRAVDRLTRRAGRWSGRSCWSSPGSSSACTGSLLGPLGHGPAVTLSQAPIVIGAAILVIAAVHCTTLRRVLTWRPIAWLGGISFSLYLIHEPIVILMANITDASRWTLLTAVPLALVVAWVFWLIIERPAHHISRAVRARAAWRPDAGPRQDAAVTDRPVEPAAPPTHGERELTHSGRPSQ</sequence>
<feature type="transmembrane region" description="Helical" evidence="2">
    <location>
        <begin position="128"/>
        <end position="152"/>
    </location>
</feature>
<accession>A0ABY5NJN5</accession>
<evidence type="ECO:0000313" key="4">
    <source>
        <dbReference type="EMBL" id="UUT35383.1"/>
    </source>
</evidence>
<name>A0ABY5NJN5_9MICO</name>
<feature type="region of interest" description="Disordered" evidence="1">
    <location>
        <begin position="197"/>
        <end position="233"/>
    </location>
</feature>
<dbReference type="PANTHER" id="PTHR23028">
    <property type="entry name" value="ACETYLTRANSFERASE"/>
    <property type="match status" value="1"/>
</dbReference>
<keyword evidence="2" id="KW-0812">Transmembrane</keyword>
<dbReference type="PANTHER" id="PTHR23028:SF53">
    <property type="entry name" value="ACYL_TRANSF_3 DOMAIN-CONTAINING PROTEIN"/>
    <property type="match status" value="1"/>
</dbReference>
<protein>
    <submittedName>
        <fullName evidence="4">Acyltransferase family protein</fullName>
    </submittedName>
</protein>
<evidence type="ECO:0000256" key="2">
    <source>
        <dbReference type="SAM" id="Phobius"/>
    </source>
</evidence>
<dbReference type="EMBL" id="CP091139">
    <property type="protein sequence ID" value="UUT35383.1"/>
    <property type="molecule type" value="Genomic_DNA"/>
</dbReference>
<evidence type="ECO:0000259" key="3">
    <source>
        <dbReference type="Pfam" id="PF01757"/>
    </source>
</evidence>
<keyword evidence="2" id="KW-1133">Transmembrane helix</keyword>
<dbReference type="PROSITE" id="PS51257">
    <property type="entry name" value="PROKAR_LIPOPROTEIN"/>
    <property type="match status" value="1"/>
</dbReference>
<dbReference type="Proteomes" id="UP001054811">
    <property type="component" value="Chromosome"/>
</dbReference>
<dbReference type="Pfam" id="PF01757">
    <property type="entry name" value="Acyl_transf_3"/>
    <property type="match status" value="1"/>
</dbReference>
<evidence type="ECO:0000313" key="5">
    <source>
        <dbReference type="Proteomes" id="UP001054811"/>
    </source>
</evidence>
<dbReference type="InterPro" id="IPR050879">
    <property type="entry name" value="Acyltransferase_3"/>
</dbReference>
<dbReference type="InterPro" id="IPR002656">
    <property type="entry name" value="Acyl_transf_3_dom"/>
</dbReference>
<feature type="domain" description="Acyltransferase 3" evidence="3">
    <location>
        <begin position="61"/>
        <end position="175"/>
    </location>
</feature>